<dbReference type="OMA" id="QQDDRVW"/>
<protein>
    <submittedName>
        <fullName evidence="8">Arabinanase/levansucrase/invertase</fullName>
    </submittedName>
</protein>
<dbReference type="InterPro" id="IPR006710">
    <property type="entry name" value="Glyco_hydro_43"/>
</dbReference>
<comment type="similarity">
    <text evidence="1 6">Belongs to the glycosyl hydrolase 43 family.</text>
</comment>
<feature type="active site" description="Proton acceptor" evidence="4">
    <location>
        <position position="16"/>
    </location>
</feature>
<dbReference type="GeneID" id="19469730"/>
<evidence type="ECO:0000256" key="6">
    <source>
        <dbReference type="RuleBase" id="RU361187"/>
    </source>
</evidence>
<dbReference type="CDD" id="cd18617">
    <property type="entry name" value="GH43_XynB-like"/>
    <property type="match status" value="1"/>
</dbReference>
<dbReference type="Proteomes" id="UP000016922">
    <property type="component" value="Unassembled WGS sequence"/>
</dbReference>
<proteinExistence type="inferred from homology"/>
<feature type="active site" description="Proton donor" evidence="4">
    <location>
        <position position="194"/>
    </location>
</feature>
<dbReference type="Pfam" id="PF04616">
    <property type="entry name" value="Glyco_hydro_43"/>
    <property type="match status" value="1"/>
</dbReference>
<dbReference type="RefSeq" id="XP_008077976.1">
    <property type="nucleotide sequence ID" value="XM_008079785.1"/>
</dbReference>
<dbReference type="EMBL" id="KE145355">
    <property type="protein sequence ID" value="EPE34989.1"/>
    <property type="molecule type" value="Genomic_DNA"/>
</dbReference>
<dbReference type="SUPFAM" id="SSF75005">
    <property type="entry name" value="Arabinanase/levansucrase/invertase"/>
    <property type="match status" value="1"/>
</dbReference>
<dbReference type="InterPro" id="IPR041542">
    <property type="entry name" value="GH43_C2"/>
</dbReference>
<dbReference type="PANTHER" id="PTHR42812">
    <property type="entry name" value="BETA-XYLOSIDASE"/>
    <property type="match status" value="1"/>
</dbReference>
<dbReference type="eggNOG" id="ENOG502QQH8">
    <property type="taxonomic scope" value="Eukaryota"/>
</dbReference>
<dbReference type="OrthoDB" id="2139957at2759"/>
<dbReference type="InterPro" id="IPR023296">
    <property type="entry name" value="Glyco_hydro_beta-prop_sf"/>
</dbReference>
<dbReference type="InterPro" id="IPR051795">
    <property type="entry name" value="Glycosyl_Hydrlase_43"/>
</dbReference>
<keyword evidence="2 6" id="KW-0378">Hydrolase</keyword>
<evidence type="ECO:0000313" key="8">
    <source>
        <dbReference type="EMBL" id="EPE34989.1"/>
    </source>
</evidence>
<gene>
    <name evidence="8" type="ORF">GLAREA_10684</name>
</gene>
<dbReference type="GO" id="GO:0004553">
    <property type="term" value="F:hydrolase activity, hydrolyzing O-glycosyl compounds"/>
    <property type="evidence" value="ECO:0007669"/>
    <property type="project" value="InterPro"/>
</dbReference>
<evidence type="ECO:0000313" key="9">
    <source>
        <dbReference type="Proteomes" id="UP000016922"/>
    </source>
</evidence>
<dbReference type="Gene3D" id="2.115.10.20">
    <property type="entry name" value="Glycosyl hydrolase domain, family 43"/>
    <property type="match status" value="1"/>
</dbReference>
<evidence type="ECO:0000256" key="1">
    <source>
        <dbReference type="ARBA" id="ARBA00009865"/>
    </source>
</evidence>
<evidence type="ECO:0000259" key="7">
    <source>
        <dbReference type="Pfam" id="PF17851"/>
    </source>
</evidence>
<organism evidence="8 9">
    <name type="scientific">Glarea lozoyensis (strain ATCC 20868 / MF5171)</name>
    <dbReference type="NCBI Taxonomy" id="1116229"/>
    <lineage>
        <taxon>Eukaryota</taxon>
        <taxon>Fungi</taxon>
        <taxon>Dikarya</taxon>
        <taxon>Ascomycota</taxon>
        <taxon>Pezizomycotina</taxon>
        <taxon>Leotiomycetes</taxon>
        <taxon>Helotiales</taxon>
        <taxon>Helotiaceae</taxon>
        <taxon>Glarea</taxon>
    </lineage>
</organism>
<dbReference type="InterPro" id="IPR013320">
    <property type="entry name" value="ConA-like_dom_sf"/>
</dbReference>
<evidence type="ECO:0000256" key="5">
    <source>
        <dbReference type="PIRSR" id="PIRSR606710-2"/>
    </source>
</evidence>
<sequence length="533" mass="59941">MSSSYTNPILPGFNPDPSIIRSGNFYYLITSSFEYFPGIPLYRSTDLISWTLISHVLTRPSQLNIKTVEPGGGIWAPTLREHKGEFYVTAACFERYRPQLDERVWPRGFYVKTNDIEGEWGEPVWFDQVGFDQDLFWDNDDTVYLSTTYRKHIRTEVTPPIKDFAIHITTVDLATGRSTSLPKCIRASTSGVAEGSHILKRNGYYYLFTAEGGTESGHCEWVARSKESPFGPWEVGPSNPLWRNGIGDEVQNTGHADFVEDAEGNWWAVCLGVRPLKSGEEWRNSVFGRETFLTPMTWSNDDWPVINSSSPITLQSSGPGKYQLEHSPKFRDDFTTPNLKLGWYRKNTPLKPDILTTNSTLTLLGSAYTVSSPSTPTLILRKQSSRVQLFSTLLRSYVPNSERTEAGVVIYWNHFSYASLGVRLSPAGKRMLRLTHEQPAGKEVKDVELRGMGGDITFFIKSTEEDYVFGYMESLGSSGDEQGVQWLEPIPNTTLTIDPPIGMAFTGMMMGLYAFGEMEGCLVPAEFGWVEVS</sequence>
<reference evidence="8 9" key="1">
    <citation type="journal article" date="2013" name="BMC Genomics">
        <title>Genomics-driven discovery of the pneumocandin biosynthetic gene cluster in the fungus Glarea lozoyensis.</title>
        <authorList>
            <person name="Chen L."/>
            <person name="Yue Q."/>
            <person name="Zhang X."/>
            <person name="Xiang M."/>
            <person name="Wang C."/>
            <person name="Li S."/>
            <person name="Che Y."/>
            <person name="Ortiz-Lopez F.J."/>
            <person name="Bills G.F."/>
            <person name="Liu X."/>
            <person name="An Z."/>
        </authorList>
    </citation>
    <scope>NUCLEOTIDE SEQUENCE [LARGE SCALE GENOMIC DNA]</scope>
    <source>
        <strain evidence="9">ATCC 20868 / MF5171</strain>
    </source>
</reference>
<accession>S3DD15</accession>
<dbReference type="Pfam" id="PF17851">
    <property type="entry name" value="GH43_C2"/>
    <property type="match status" value="1"/>
</dbReference>
<keyword evidence="9" id="KW-1185">Reference proteome</keyword>
<keyword evidence="3 6" id="KW-0326">Glycosidase</keyword>
<dbReference type="Gene3D" id="2.60.120.200">
    <property type="match status" value="1"/>
</dbReference>
<dbReference type="KEGG" id="glz:GLAREA_10684"/>
<feature type="domain" description="Beta-xylosidase C-terminal Concanavalin A-like" evidence="7">
    <location>
        <begin position="331"/>
        <end position="532"/>
    </location>
</feature>
<dbReference type="STRING" id="1116229.S3DD15"/>
<name>S3DD15_GLAL2</name>
<evidence type="ECO:0000256" key="4">
    <source>
        <dbReference type="PIRSR" id="PIRSR606710-1"/>
    </source>
</evidence>
<dbReference type="AlphaFoldDB" id="S3DD15"/>
<feature type="site" description="Important for catalytic activity, responsible for pKa modulation of the active site Glu and correct orientation of both the proton donor and substrate" evidence="5">
    <location>
        <position position="132"/>
    </location>
</feature>
<dbReference type="HOGENOM" id="CLU_016508_2_0_1"/>
<dbReference type="SUPFAM" id="SSF49899">
    <property type="entry name" value="Concanavalin A-like lectins/glucanases"/>
    <property type="match status" value="1"/>
</dbReference>
<evidence type="ECO:0000256" key="3">
    <source>
        <dbReference type="ARBA" id="ARBA00023295"/>
    </source>
</evidence>
<evidence type="ECO:0000256" key="2">
    <source>
        <dbReference type="ARBA" id="ARBA00022801"/>
    </source>
</evidence>
<dbReference type="PANTHER" id="PTHR42812:SF16">
    <property type="entry name" value="HYDROLASE, PUTATIVE (AFU_ORTHOLOGUE AFUA_7G06110)-RELATED"/>
    <property type="match status" value="1"/>
</dbReference>
<dbReference type="GO" id="GO:0005975">
    <property type="term" value="P:carbohydrate metabolic process"/>
    <property type="evidence" value="ECO:0007669"/>
    <property type="project" value="InterPro"/>
</dbReference>